<comment type="similarity">
    <text evidence="3">Belongs to the Nudix hydrolase family.</text>
</comment>
<dbReference type="EMBL" id="BNJK01000001">
    <property type="protein sequence ID" value="GHO93393.1"/>
    <property type="molecule type" value="Genomic_DNA"/>
</dbReference>
<dbReference type="RefSeq" id="WP_220204179.1">
    <property type="nucleotide sequence ID" value="NZ_BNJK01000001.1"/>
</dbReference>
<evidence type="ECO:0000256" key="3">
    <source>
        <dbReference type="RuleBase" id="RU003476"/>
    </source>
</evidence>
<sequence>MSIFSHNIYENIRTRTIVLYQGKILLHPPGKDGSDEAWKLPGGGLEPHESLAECARREVLEETGIPVRVGRIAFLLEWIVPRYTGALEDGDGHGFGLEVYHYAYPEEPLPPTKAEFPGEQPARWILLEEVAALSVWPIELKDLCQHLSQGNEEIGSLSLIGKLSNPWDRTERNAWSSPPHEITIEDAAQ</sequence>
<dbReference type="InterPro" id="IPR020476">
    <property type="entry name" value="Nudix_hydrolase"/>
</dbReference>
<evidence type="ECO:0000313" key="5">
    <source>
        <dbReference type="EMBL" id="GHO93393.1"/>
    </source>
</evidence>
<name>A0A8J3IGY0_9CHLR</name>
<dbReference type="AlphaFoldDB" id="A0A8J3IGY0"/>
<dbReference type="PANTHER" id="PTHR43046:SF16">
    <property type="entry name" value="ADP-RIBOSE PYROPHOSPHATASE YJHB-RELATED"/>
    <property type="match status" value="1"/>
</dbReference>
<evidence type="ECO:0000256" key="1">
    <source>
        <dbReference type="ARBA" id="ARBA00001946"/>
    </source>
</evidence>
<keyword evidence="6" id="KW-1185">Reference proteome</keyword>
<dbReference type="InterPro" id="IPR000086">
    <property type="entry name" value="NUDIX_hydrolase_dom"/>
</dbReference>
<dbReference type="InterPro" id="IPR015797">
    <property type="entry name" value="NUDIX_hydrolase-like_dom_sf"/>
</dbReference>
<evidence type="ECO:0000259" key="4">
    <source>
        <dbReference type="PROSITE" id="PS51462"/>
    </source>
</evidence>
<protein>
    <recommendedName>
        <fullName evidence="4">Nudix hydrolase domain-containing protein</fullName>
    </recommendedName>
</protein>
<keyword evidence="2 3" id="KW-0378">Hydrolase</keyword>
<dbReference type="Gene3D" id="3.90.79.10">
    <property type="entry name" value="Nucleoside Triphosphate Pyrophosphohydrolase"/>
    <property type="match status" value="1"/>
</dbReference>
<dbReference type="Pfam" id="PF00293">
    <property type="entry name" value="NUDIX"/>
    <property type="match status" value="1"/>
</dbReference>
<dbReference type="PRINTS" id="PR00502">
    <property type="entry name" value="NUDIXFAMILY"/>
</dbReference>
<dbReference type="PANTHER" id="PTHR43046">
    <property type="entry name" value="GDP-MANNOSE MANNOSYL HYDROLASE"/>
    <property type="match status" value="1"/>
</dbReference>
<dbReference type="SUPFAM" id="SSF55811">
    <property type="entry name" value="Nudix"/>
    <property type="match status" value="1"/>
</dbReference>
<dbReference type="GO" id="GO:0016787">
    <property type="term" value="F:hydrolase activity"/>
    <property type="evidence" value="ECO:0007669"/>
    <property type="project" value="UniProtKB-KW"/>
</dbReference>
<dbReference type="PROSITE" id="PS51462">
    <property type="entry name" value="NUDIX"/>
    <property type="match status" value="1"/>
</dbReference>
<feature type="domain" description="Nudix hydrolase" evidence="4">
    <location>
        <begin position="1"/>
        <end position="148"/>
    </location>
</feature>
<gene>
    <name evidence="5" type="ORF">KSF_034410</name>
</gene>
<reference evidence="5" key="1">
    <citation type="submission" date="2020-10" db="EMBL/GenBank/DDBJ databases">
        <title>Taxonomic study of unclassified bacteria belonging to the class Ktedonobacteria.</title>
        <authorList>
            <person name="Yabe S."/>
            <person name="Wang C.M."/>
            <person name="Zheng Y."/>
            <person name="Sakai Y."/>
            <person name="Cavaletti L."/>
            <person name="Monciardini P."/>
            <person name="Donadio S."/>
        </authorList>
    </citation>
    <scope>NUCLEOTIDE SEQUENCE</scope>
    <source>
        <strain evidence="5">ID150040</strain>
    </source>
</reference>
<dbReference type="PROSITE" id="PS00893">
    <property type="entry name" value="NUDIX_BOX"/>
    <property type="match status" value="1"/>
</dbReference>
<comment type="cofactor">
    <cofactor evidence="1">
        <name>Mg(2+)</name>
        <dbReference type="ChEBI" id="CHEBI:18420"/>
    </cofactor>
</comment>
<accession>A0A8J3IGY0</accession>
<proteinExistence type="inferred from homology"/>
<evidence type="ECO:0000256" key="2">
    <source>
        <dbReference type="ARBA" id="ARBA00022801"/>
    </source>
</evidence>
<comment type="caution">
    <text evidence="5">The sequence shown here is derived from an EMBL/GenBank/DDBJ whole genome shotgun (WGS) entry which is preliminary data.</text>
</comment>
<evidence type="ECO:0000313" key="6">
    <source>
        <dbReference type="Proteomes" id="UP000597444"/>
    </source>
</evidence>
<dbReference type="Proteomes" id="UP000597444">
    <property type="component" value="Unassembled WGS sequence"/>
</dbReference>
<organism evidence="5 6">
    <name type="scientific">Reticulibacter mediterranei</name>
    <dbReference type="NCBI Taxonomy" id="2778369"/>
    <lineage>
        <taxon>Bacteria</taxon>
        <taxon>Bacillati</taxon>
        <taxon>Chloroflexota</taxon>
        <taxon>Ktedonobacteria</taxon>
        <taxon>Ktedonobacterales</taxon>
        <taxon>Reticulibacteraceae</taxon>
        <taxon>Reticulibacter</taxon>
    </lineage>
</organism>
<dbReference type="InterPro" id="IPR020084">
    <property type="entry name" value="NUDIX_hydrolase_CS"/>
</dbReference>